<feature type="transmembrane region" description="Helical" evidence="1">
    <location>
        <begin position="6"/>
        <end position="25"/>
    </location>
</feature>
<evidence type="ECO:0008006" key="4">
    <source>
        <dbReference type="Google" id="ProtNLM"/>
    </source>
</evidence>
<name>A0A1F6V9I0_9BACT</name>
<comment type="caution">
    <text evidence="2">The sequence shown here is derived from an EMBL/GenBank/DDBJ whole genome shotgun (WGS) entry which is preliminary data.</text>
</comment>
<reference evidence="2 3" key="1">
    <citation type="journal article" date="2016" name="Nat. Commun.">
        <title>Thousands of microbial genomes shed light on interconnected biogeochemical processes in an aquifer system.</title>
        <authorList>
            <person name="Anantharaman K."/>
            <person name="Brown C.T."/>
            <person name="Hug L.A."/>
            <person name="Sharon I."/>
            <person name="Castelle C.J."/>
            <person name="Probst A.J."/>
            <person name="Thomas B.C."/>
            <person name="Singh A."/>
            <person name="Wilkins M.J."/>
            <person name="Karaoz U."/>
            <person name="Brodie E.L."/>
            <person name="Williams K.H."/>
            <person name="Hubbard S.S."/>
            <person name="Banfield J.F."/>
        </authorList>
    </citation>
    <scope>NUCLEOTIDE SEQUENCE [LARGE SCALE GENOMIC DNA]</scope>
</reference>
<keyword evidence="1" id="KW-0472">Membrane</keyword>
<dbReference type="AlphaFoldDB" id="A0A1F6V9I0"/>
<gene>
    <name evidence="2" type="ORF">A2647_00855</name>
</gene>
<dbReference type="EMBL" id="MFTP01000002">
    <property type="protein sequence ID" value="OGI66288.1"/>
    <property type="molecule type" value="Genomic_DNA"/>
</dbReference>
<keyword evidence="1" id="KW-1133">Transmembrane helix</keyword>
<evidence type="ECO:0000313" key="2">
    <source>
        <dbReference type="EMBL" id="OGI66288.1"/>
    </source>
</evidence>
<evidence type="ECO:0000256" key="1">
    <source>
        <dbReference type="SAM" id="Phobius"/>
    </source>
</evidence>
<keyword evidence="1" id="KW-0812">Transmembrane</keyword>
<proteinExistence type="predicted"/>
<evidence type="ECO:0000313" key="3">
    <source>
        <dbReference type="Proteomes" id="UP000177370"/>
    </source>
</evidence>
<dbReference type="Proteomes" id="UP000177370">
    <property type="component" value="Unassembled WGS sequence"/>
</dbReference>
<accession>A0A1F6V9I0</accession>
<sequence length="209" mass="24753">MKNNQKSFAGIVLVALFAIIVFLVVSKTDQTKRWKTFENNMYQYEIKYPEDFELYHPDLNSDIYLTSNVTLRDDEHNLSIPVDSQTRLKYNLDSNTKELGYNEEINIWTSSFPMTQEETLLSIAQSRYNFNKNMGYATSDIKEVKYNENLAYEFIVDHGYGEYVGYELPIYYRTKVVFLADKKRNVFRITFPQNSLVFQKIFSTFKFTK</sequence>
<organism evidence="2 3">
    <name type="scientific">Candidatus Nomurabacteria bacterium RIFCSPHIGHO2_01_FULL_40_24b</name>
    <dbReference type="NCBI Taxonomy" id="1801739"/>
    <lineage>
        <taxon>Bacteria</taxon>
        <taxon>Candidatus Nomuraibacteriota</taxon>
    </lineage>
</organism>
<protein>
    <recommendedName>
        <fullName evidence="4">PsbP C-terminal domain-containing protein</fullName>
    </recommendedName>
</protein>